<comment type="caution">
    <text evidence="4">The sequence shown here is derived from an EMBL/GenBank/DDBJ whole genome shotgun (WGS) entry which is preliminary data.</text>
</comment>
<dbReference type="PANTHER" id="PTHR41328:SF2">
    <property type="entry name" value="TERMINASE SMALL SUBUNIT"/>
    <property type="match status" value="1"/>
</dbReference>
<dbReference type="InterPro" id="IPR005335">
    <property type="entry name" value="Terminase_ssu"/>
</dbReference>
<dbReference type="EMBL" id="JAGZFP010000004">
    <property type="protein sequence ID" value="MBS5358051.1"/>
    <property type="molecule type" value="Genomic_DNA"/>
</dbReference>
<organism evidence="4 5">
    <name type="scientific">Streptococcus parasanguinis</name>
    <dbReference type="NCBI Taxonomy" id="1318"/>
    <lineage>
        <taxon>Bacteria</taxon>
        <taxon>Bacillati</taxon>
        <taxon>Bacillota</taxon>
        <taxon>Bacilli</taxon>
        <taxon>Lactobacillales</taxon>
        <taxon>Streptococcaceae</taxon>
        <taxon>Streptococcus</taxon>
    </lineage>
</organism>
<name>A0A943DDH2_STRPA</name>
<feature type="coiled-coil region" evidence="3">
    <location>
        <begin position="118"/>
        <end position="145"/>
    </location>
</feature>
<keyword evidence="3" id="KW-0175">Coiled coil</keyword>
<evidence type="ECO:0000256" key="2">
    <source>
        <dbReference type="ARBA" id="ARBA00023219"/>
    </source>
</evidence>
<proteinExistence type="predicted"/>
<dbReference type="PANTHER" id="PTHR41328">
    <property type="entry name" value="TERMINASE SMALL SUBUNIT-RELATED"/>
    <property type="match status" value="1"/>
</dbReference>
<gene>
    <name evidence="4" type="ORF">KHX87_02930</name>
</gene>
<evidence type="ECO:0000256" key="1">
    <source>
        <dbReference type="ARBA" id="ARBA00022612"/>
    </source>
</evidence>
<dbReference type="Gene3D" id="6.10.140.2160">
    <property type="match status" value="1"/>
</dbReference>
<reference evidence="4" key="1">
    <citation type="submission" date="2021-02" db="EMBL/GenBank/DDBJ databases">
        <title>Infant gut strain persistence is associated with maternal origin, phylogeny, and functional potential including surface adhesion and iron acquisition.</title>
        <authorList>
            <person name="Lou Y.C."/>
        </authorList>
    </citation>
    <scope>NUCLEOTIDE SEQUENCE</scope>
    <source>
        <strain evidence="4">L3_098_011G1_dasL3_098_011G1_concoct_7</strain>
    </source>
</reference>
<dbReference type="InterPro" id="IPR052404">
    <property type="entry name" value="SPP1-like_terminase"/>
</dbReference>
<sequence>MSRLTHKQRRFIDEYLISRNGTEAAIKAGYSEKIAAKSSSENLNKPKIQEAIAARLKELEKPTISTIDEVLEKLTAILRQEATEEVVAVDPIGGGFIKTEKKASLADATKAAKELLGRYLSTKQAKKLELEIERLQKELDSGHTSERLIIVDSFSEEMKGLIDDL</sequence>
<dbReference type="Gene3D" id="1.10.10.1400">
    <property type="entry name" value="Terminase, small subunit, N-terminal DNA-binding domain, HTH motif"/>
    <property type="match status" value="1"/>
</dbReference>
<protein>
    <submittedName>
        <fullName evidence="4">Terminase small subunit</fullName>
    </submittedName>
</protein>
<evidence type="ECO:0000256" key="3">
    <source>
        <dbReference type="SAM" id="Coils"/>
    </source>
</evidence>
<dbReference type="GO" id="GO:0051276">
    <property type="term" value="P:chromosome organization"/>
    <property type="evidence" value="ECO:0007669"/>
    <property type="project" value="InterPro"/>
</dbReference>
<dbReference type="Pfam" id="PF03592">
    <property type="entry name" value="Terminase_2"/>
    <property type="match status" value="1"/>
</dbReference>
<dbReference type="AlphaFoldDB" id="A0A943DDH2"/>
<keyword evidence="1" id="KW-1188">Viral release from host cell</keyword>
<dbReference type="Proteomes" id="UP000709219">
    <property type="component" value="Unassembled WGS sequence"/>
</dbReference>
<evidence type="ECO:0000313" key="5">
    <source>
        <dbReference type="Proteomes" id="UP000709219"/>
    </source>
</evidence>
<dbReference type="InterPro" id="IPR038713">
    <property type="entry name" value="Terminase_Gp1_N_sf"/>
</dbReference>
<accession>A0A943DDH2</accession>
<evidence type="ECO:0000313" key="4">
    <source>
        <dbReference type="EMBL" id="MBS5358051.1"/>
    </source>
</evidence>
<keyword evidence="2" id="KW-0231">Viral genome packaging</keyword>